<dbReference type="EMBL" id="CAJNRD030001122">
    <property type="protein sequence ID" value="CAG5101048.1"/>
    <property type="molecule type" value="Genomic_DNA"/>
</dbReference>
<keyword evidence="4 9" id="KW-0067">ATP-binding</keyword>
<evidence type="ECO:0000256" key="2">
    <source>
        <dbReference type="ARBA" id="ARBA00022598"/>
    </source>
</evidence>
<evidence type="ECO:0000256" key="9">
    <source>
        <dbReference type="RuleBase" id="RU361234"/>
    </source>
</evidence>
<dbReference type="Proteomes" id="UP000786811">
    <property type="component" value="Unassembled WGS sequence"/>
</dbReference>
<proteinExistence type="inferred from homology"/>
<dbReference type="PANTHER" id="PTHR11766:SF0">
    <property type="entry name" value="TYROSINE--TRNA LIGASE, MITOCHONDRIAL"/>
    <property type="match status" value="1"/>
</dbReference>
<sequence>MNTKKILRLYSTRKLILRNERFYSNRNILALNDRGMYQDLFPATSAPEIKNLLMREPQCVYSGFDPTADSLHVGNLLVLMNLLHWQRAGHQTIAVLGGATGLIGDPSHRASERDEINSKILAENVESIKKNIQTIFKNHEQYFCKDFCNPVKPVILLNNLDWYKKVNLIDFIRGIGKYFRMGTMMGRTSVQERLNSEIGMSFTEFSYALFQAYDWLVLFDKYKCYFQVGGNDQMGNIMSGHDLISKATKKTVFGLTMPLITAEGGKKFGKSLGNAVWLSKEKSSPFTFYQFFIRTTDADVEKYLKLFTFLPMSEINSIMDSHRKLPNKRDAQRILAEQVTLLVHGQKGLDEAVRASLILYDTSIEALSKLNVDDLMNAFVGAKISELYHEQGLTSYGLAMKIKCFKSEHDASRIIPAGGFYINHSKVTNINEVITPGIHILPNNLTLVRVGKKSYHVVKWLS</sequence>
<dbReference type="Gene3D" id="3.10.290.10">
    <property type="entry name" value="RNA-binding S4 domain"/>
    <property type="match status" value="1"/>
</dbReference>
<comment type="similarity">
    <text evidence="9">Belongs to the class-I aminoacyl-tRNA synthetase family.</text>
</comment>
<dbReference type="InterPro" id="IPR024088">
    <property type="entry name" value="Tyr-tRNA-ligase_bac-type"/>
</dbReference>
<dbReference type="GO" id="GO:0005739">
    <property type="term" value="C:mitochondrion"/>
    <property type="evidence" value="ECO:0007669"/>
    <property type="project" value="TreeGrafter"/>
</dbReference>
<dbReference type="InterPro" id="IPR024107">
    <property type="entry name" value="Tyr-tRNA-ligase_bac_1"/>
</dbReference>
<dbReference type="EC" id="6.1.1.1" evidence="1 9"/>
<dbReference type="GO" id="GO:0004831">
    <property type="term" value="F:tyrosine-tRNA ligase activity"/>
    <property type="evidence" value="ECO:0007669"/>
    <property type="project" value="UniProtKB-EC"/>
</dbReference>
<dbReference type="Pfam" id="PF00579">
    <property type="entry name" value="tRNA-synt_1b"/>
    <property type="match status" value="1"/>
</dbReference>
<dbReference type="InterPro" id="IPR001412">
    <property type="entry name" value="aa-tRNA-synth_I_CS"/>
</dbReference>
<keyword evidence="5 9" id="KW-0648">Protein biosynthesis</keyword>
<dbReference type="SUPFAM" id="SSF52374">
    <property type="entry name" value="Nucleotidylyl transferase"/>
    <property type="match status" value="1"/>
</dbReference>
<evidence type="ECO:0000256" key="5">
    <source>
        <dbReference type="ARBA" id="ARBA00022917"/>
    </source>
</evidence>
<keyword evidence="2 9" id="KW-0436">Ligase</keyword>
<evidence type="ECO:0000256" key="1">
    <source>
        <dbReference type="ARBA" id="ARBA00013160"/>
    </source>
</evidence>
<dbReference type="FunFam" id="3.40.50.620:FF:000107">
    <property type="entry name" value="Tyrosine--tRNA ligase"/>
    <property type="match status" value="1"/>
</dbReference>
<dbReference type="GO" id="GO:0005524">
    <property type="term" value="F:ATP binding"/>
    <property type="evidence" value="ECO:0007669"/>
    <property type="project" value="UniProtKB-KW"/>
</dbReference>
<evidence type="ECO:0000313" key="11">
    <source>
        <dbReference type="Proteomes" id="UP000786811"/>
    </source>
</evidence>
<comment type="caution">
    <text evidence="10">The sequence shown here is derived from an EMBL/GenBank/DDBJ whole genome shotgun (WGS) entry which is preliminary data.</text>
</comment>
<dbReference type="GO" id="GO:0003723">
    <property type="term" value="F:RNA binding"/>
    <property type="evidence" value="ECO:0007669"/>
    <property type="project" value="InterPro"/>
</dbReference>
<keyword evidence="11" id="KW-1185">Reference proteome</keyword>
<gene>
    <name evidence="10" type="ORF">HICCMSTLAB_LOCUS10121</name>
</gene>
<evidence type="ECO:0000256" key="6">
    <source>
        <dbReference type="ARBA" id="ARBA00023146"/>
    </source>
</evidence>
<dbReference type="InterPro" id="IPR002305">
    <property type="entry name" value="aa-tRNA-synth_Ic"/>
</dbReference>
<dbReference type="Gene3D" id="1.10.240.10">
    <property type="entry name" value="Tyrosyl-Transfer RNA Synthetase"/>
    <property type="match status" value="1"/>
</dbReference>
<dbReference type="InterPro" id="IPR014729">
    <property type="entry name" value="Rossmann-like_a/b/a_fold"/>
</dbReference>
<dbReference type="PROSITE" id="PS00178">
    <property type="entry name" value="AA_TRNA_LIGASE_I"/>
    <property type="match status" value="1"/>
</dbReference>
<keyword evidence="3 9" id="KW-0547">Nucleotide-binding</keyword>
<evidence type="ECO:0000256" key="4">
    <source>
        <dbReference type="ARBA" id="ARBA00022840"/>
    </source>
</evidence>
<dbReference type="GO" id="GO:0005829">
    <property type="term" value="C:cytosol"/>
    <property type="evidence" value="ECO:0007669"/>
    <property type="project" value="TreeGrafter"/>
</dbReference>
<dbReference type="GO" id="GO:0006437">
    <property type="term" value="P:tyrosyl-tRNA aminoacylation"/>
    <property type="evidence" value="ECO:0007669"/>
    <property type="project" value="InterPro"/>
</dbReference>
<reference evidence="10" key="1">
    <citation type="submission" date="2021-04" db="EMBL/GenBank/DDBJ databases">
        <authorList>
            <person name="Chebbi M.A.C M."/>
        </authorList>
    </citation>
    <scope>NUCLEOTIDE SEQUENCE</scope>
</reference>
<dbReference type="FunFam" id="1.10.240.10:FF:000001">
    <property type="entry name" value="Tyrosine--tRNA ligase"/>
    <property type="match status" value="1"/>
</dbReference>
<dbReference type="PANTHER" id="PTHR11766">
    <property type="entry name" value="TYROSYL-TRNA SYNTHETASE"/>
    <property type="match status" value="1"/>
</dbReference>
<dbReference type="InterPro" id="IPR036986">
    <property type="entry name" value="S4_RNA-bd_sf"/>
</dbReference>
<dbReference type="NCBIfam" id="TIGR00234">
    <property type="entry name" value="tyrS"/>
    <property type="match status" value="1"/>
</dbReference>
<dbReference type="AlphaFoldDB" id="A0A8J2MQC5"/>
<evidence type="ECO:0000256" key="7">
    <source>
        <dbReference type="ARBA" id="ARBA00033323"/>
    </source>
</evidence>
<dbReference type="CDD" id="cd00805">
    <property type="entry name" value="TyrRS_core"/>
    <property type="match status" value="1"/>
</dbReference>
<dbReference type="SUPFAM" id="SSF55174">
    <property type="entry name" value="Alpha-L RNA-binding motif"/>
    <property type="match status" value="1"/>
</dbReference>
<dbReference type="Gene3D" id="3.40.50.620">
    <property type="entry name" value="HUPs"/>
    <property type="match status" value="1"/>
</dbReference>
<name>A0A8J2MQC5_COTCN</name>
<protein>
    <recommendedName>
        <fullName evidence="1 9">Tyrosine--tRNA ligase</fullName>
        <ecNumber evidence="1 9">6.1.1.1</ecNumber>
    </recommendedName>
    <alternativeName>
        <fullName evidence="7 9">Tyrosyl-tRNA synthetase</fullName>
    </alternativeName>
</protein>
<dbReference type="OrthoDB" id="337870at2759"/>
<dbReference type="InterPro" id="IPR002307">
    <property type="entry name" value="Tyr-tRNA-ligase"/>
</dbReference>
<evidence type="ECO:0000313" key="10">
    <source>
        <dbReference type="EMBL" id="CAG5101048.1"/>
    </source>
</evidence>
<accession>A0A8J2MQC5</accession>
<evidence type="ECO:0000256" key="3">
    <source>
        <dbReference type="ARBA" id="ARBA00022741"/>
    </source>
</evidence>
<keyword evidence="6 9" id="KW-0030">Aminoacyl-tRNA synthetase</keyword>
<organism evidence="10 11">
    <name type="scientific">Cotesia congregata</name>
    <name type="common">Parasitoid wasp</name>
    <name type="synonym">Apanteles congregatus</name>
    <dbReference type="NCBI Taxonomy" id="51543"/>
    <lineage>
        <taxon>Eukaryota</taxon>
        <taxon>Metazoa</taxon>
        <taxon>Ecdysozoa</taxon>
        <taxon>Arthropoda</taxon>
        <taxon>Hexapoda</taxon>
        <taxon>Insecta</taxon>
        <taxon>Pterygota</taxon>
        <taxon>Neoptera</taxon>
        <taxon>Endopterygota</taxon>
        <taxon>Hymenoptera</taxon>
        <taxon>Apocrita</taxon>
        <taxon>Ichneumonoidea</taxon>
        <taxon>Braconidae</taxon>
        <taxon>Microgastrinae</taxon>
        <taxon>Cotesia</taxon>
    </lineage>
</organism>
<dbReference type="PRINTS" id="PR01040">
    <property type="entry name" value="TRNASYNTHTYR"/>
</dbReference>
<dbReference type="HAMAP" id="MF_02006">
    <property type="entry name" value="Tyr_tRNA_synth_type1"/>
    <property type="match status" value="1"/>
</dbReference>
<evidence type="ECO:0000256" key="8">
    <source>
        <dbReference type="ARBA" id="ARBA00048248"/>
    </source>
</evidence>
<comment type="catalytic activity">
    <reaction evidence="8 9">
        <text>tRNA(Tyr) + L-tyrosine + ATP = L-tyrosyl-tRNA(Tyr) + AMP + diphosphate + H(+)</text>
        <dbReference type="Rhea" id="RHEA:10220"/>
        <dbReference type="Rhea" id="RHEA-COMP:9706"/>
        <dbReference type="Rhea" id="RHEA-COMP:9707"/>
        <dbReference type="ChEBI" id="CHEBI:15378"/>
        <dbReference type="ChEBI" id="CHEBI:30616"/>
        <dbReference type="ChEBI" id="CHEBI:33019"/>
        <dbReference type="ChEBI" id="CHEBI:58315"/>
        <dbReference type="ChEBI" id="CHEBI:78442"/>
        <dbReference type="ChEBI" id="CHEBI:78536"/>
        <dbReference type="ChEBI" id="CHEBI:456215"/>
        <dbReference type="EC" id="6.1.1.1"/>
    </reaction>
</comment>